<evidence type="ECO:0000313" key="4">
    <source>
        <dbReference type="Proteomes" id="UP000603200"/>
    </source>
</evidence>
<keyword evidence="2" id="KW-1133">Transmembrane helix</keyword>
<comment type="caution">
    <text evidence="3">The sequence shown here is derived from an EMBL/GenBank/DDBJ whole genome shotgun (WGS) entry which is preliminary data.</text>
</comment>
<proteinExistence type="predicted"/>
<evidence type="ECO:0000256" key="1">
    <source>
        <dbReference type="SAM" id="MobiDB-lite"/>
    </source>
</evidence>
<gene>
    <name evidence="3" type="ORF">Ahu01nite_091250</name>
</gene>
<dbReference type="RefSeq" id="WP_203842944.1">
    <property type="nucleotide sequence ID" value="NZ_BAAATV010000018.1"/>
</dbReference>
<evidence type="ECO:0000313" key="3">
    <source>
        <dbReference type="EMBL" id="GIE26023.1"/>
    </source>
</evidence>
<feature type="region of interest" description="Disordered" evidence="1">
    <location>
        <begin position="47"/>
        <end position="112"/>
    </location>
</feature>
<reference evidence="3 4" key="1">
    <citation type="submission" date="2021-01" db="EMBL/GenBank/DDBJ databases">
        <title>Whole genome shotgun sequence of Actinoplanes humidus NBRC 14915.</title>
        <authorList>
            <person name="Komaki H."/>
            <person name="Tamura T."/>
        </authorList>
    </citation>
    <scope>NUCLEOTIDE SEQUENCE [LARGE SCALE GENOMIC DNA]</scope>
    <source>
        <strain evidence="3 4">NBRC 14915</strain>
    </source>
</reference>
<dbReference type="Proteomes" id="UP000603200">
    <property type="component" value="Unassembled WGS sequence"/>
</dbReference>
<feature type="compositionally biased region" description="Low complexity" evidence="1">
    <location>
        <begin position="103"/>
        <end position="112"/>
    </location>
</feature>
<dbReference type="EMBL" id="BOMN01000132">
    <property type="protein sequence ID" value="GIE26023.1"/>
    <property type="molecule type" value="Genomic_DNA"/>
</dbReference>
<keyword evidence="2" id="KW-0812">Transmembrane</keyword>
<name>A0ABQ4A5B7_9ACTN</name>
<feature type="transmembrane region" description="Helical" evidence="2">
    <location>
        <begin position="20"/>
        <end position="39"/>
    </location>
</feature>
<keyword evidence="4" id="KW-1185">Reference proteome</keyword>
<keyword evidence="2" id="KW-0472">Membrane</keyword>
<sequence>MSGNPSGPVTIIGQINRNVSLGATVAVCLTLLATVALLLNRSQKAAPTMLPDVSPTPSAAGTNMPGPTVTAEPGLGTDQPVAGVTTAAKRPEPAKSRSHKSARPTTTATPTSGKAIILHEDLLIAVTRHDGISITFSPHSDPGEGLHRLLTVSFPT</sequence>
<evidence type="ECO:0000256" key="2">
    <source>
        <dbReference type="SAM" id="Phobius"/>
    </source>
</evidence>
<accession>A0ABQ4A5B7</accession>
<organism evidence="3 4">
    <name type="scientific">Winogradskya humida</name>
    <dbReference type="NCBI Taxonomy" id="113566"/>
    <lineage>
        <taxon>Bacteria</taxon>
        <taxon>Bacillati</taxon>
        <taxon>Actinomycetota</taxon>
        <taxon>Actinomycetes</taxon>
        <taxon>Micromonosporales</taxon>
        <taxon>Micromonosporaceae</taxon>
        <taxon>Winogradskya</taxon>
    </lineage>
</organism>
<protein>
    <submittedName>
        <fullName evidence="3">Uncharacterized protein</fullName>
    </submittedName>
</protein>